<dbReference type="OrthoDB" id="668782at2"/>
<dbReference type="SUPFAM" id="SSF54909">
    <property type="entry name" value="Dimeric alpha+beta barrel"/>
    <property type="match status" value="1"/>
</dbReference>
<organism evidence="3 4">
    <name type="scientific">Microbacterium paludicola</name>
    <dbReference type="NCBI Taxonomy" id="300019"/>
    <lineage>
        <taxon>Bacteria</taxon>
        <taxon>Bacillati</taxon>
        <taxon>Actinomycetota</taxon>
        <taxon>Actinomycetes</taxon>
        <taxon>Micrococcales</taxon>
        <taxon>Microbacteriaceae</taxon>
        <taxon>Microbacterium</taxon>
    </lineage>
</organism>
<name>A0A4Y9FSD1_9MICO</name>
<dbReference type="Gene3D" id="3.30.70.1060">
    <property type="entry name" value="Dimeric alpha+beta barrel"/>
    <property type="match status" value="1"/>
</dbReference>
<dbReference type="InterPro" id="IPR005545">
    <property type="entry name" value="YCII"/>
</dbReference>
<comment type="similarity">
    <text evidence="1">Belongs to the YciI family.</text>
</comment>
<evidence type="ECO:0000313" key="4">
    <source>
        <dbReference type="Proteomes" id="UP000298358"/>
    </source>
</evidence>
<reference evidence="3 4" key="1">
    <citation type="submission" date="2019-03" db="EMBL/GenBank/DDBJ databases">
        <title>Diversity of the mouse oral microbiome.</title>
        <authorList>
            <person name="Joseph S."/>
            <person name="Aduse-Opoku J."/>
            <person name="Curtis M."/>
            <person name="Wade W."/>
            <person name="Hashim A."/>
        </authorList>
    </citation>
    <scope>NUCLEOTIDE SEQUENCE [LARGE SCALE GENOMIC DNA]</scope>
    <source>
        <strain evidence="3 4">P1012</strain>
    </source>
</reference>
<evidence type="ECO:0000259" key="2">
    <source>
        <dbReference type="Pfam" id="PF03795"/>
    </source>
</evidence>
<accession>A0A4Y9FSD1</accession>
<evidence type="ECO:0000256" key="1">
    <source>
        <dbReference type="ARBA" id="ARBA00007689"/>
    </source>
</evidence>
<gene>
    <name evidence="3" type="ORF">E4U02_12010</name>
</gene>
<dbReference type="PANTHER" id="PTHR35174:SF3">
    <property type="entry name" value="BLL7171 PROTEIN"/>
    <property type="match status" value="1"/>
</dbReference>
<dbReference type="Proteomes" id="UP000298358">
    <property type="component" value="Unassembled WGS sequence"/>
</dbReference>
<dbReference type="PANTHER" id="PTHR35174">
    <property type="entry name" value="BLL7171 PROTEIN-RELATED"/>
    <property type="match status" value="1"/>
</dbReference>
<evidence type="ECO:0000313" key="3">
    <source>
        <dbReference type="EMBL" id="TFU32135.1"/>
    </source>
</evidence>
<sequence length="180" mass="20004">MERRSWHEKPMGSPSCDASLTWNLQGLRSPGCRDPRLGSDTLVTTPPGVAEGTAMQYLILIHSNPSVIELFAGMTDEQRREAFQTYWDVESDLQASGELVESKALEEKVQRYVQRGPQAPIVTDAPLAETTEIITGFYLVDVAGEERAFEIAARFPEAATERGVRVVRVWTQADFDDAMA</sequence>
<dbReference type="Pfam" id="PF03795">
    <property type="entry name" value="YCII"/>
    <property type="match status" value="1"/>
</dbReference>
<comment type="caution">
    <text evidence="3">The sequence shown here is derived from an EMBL/GenBank/DDBJ whole genome shotgun (WGS) entry which is preliminary data.</text>
</comment>
<dbReference type="AlphaFoldDB" id="A0A4Y9FSD1"/>
<dbReference type="EMBL" id="SPQB01000034">
    <property type="protein sequence ID" value="TFU32135.1"/>
    <property type="molecule type" value="Genomic_DNA"/>
</dbReference>
<feature type="domain" description="YCII-related" evidence="2">
    <location>
        <begin position="55"/>
        <end position="170"/>
    </location>
</feature>
<dbReference type="InterPro" id="IPR011008">
    <property type="entry name" value="Dimeric_a/b-barrel"/>
</dbReference>
<protein>
    <recommendedName>
        <fullName evidence="2">YCII-related domain-containing protein</fullName>
    </recommendedName>
</protein>
<keyword evidence="4" id="KW-1185">Reference proteome</keyword>
<proteinExistence type="inferred from homology"/>